<evidence type="ECO:0000313" key="2">
    <source>
        <dbReference type="Proteomes" id="UP001168096"/>
    </source>
</evidence>
<evidence type="ECO:0000313" key="1">
    <source>
        <dbReference type="EMBL" id="MFJ1467124.1"/>
    </source>
</evidence>
<organism evidence="1 2">
    <name type="scientific">Massilia orientalis</name>
    <dbReference type="NCBI Taxonomy" id="3050128"/>
    <lineage>
        <taxon>Bacteria</taxon>
        <taxon>Pseudomonadati</taxon>
        <taxon>Pseudomonadota</taxon>
        <taxon>Betaproteobacteria</taxon>
        <taxon>Burkholderiales</taxon>
        <taxon>Oxalobacteraceae</taxon>
        <taxon>Telluria group</taxon>
        <taxon>Massilia</taxon>
    </lineage>
</organism>
<name>A0ACC7M684_9BURK</name>
<keyword evidence="1" id="KW-0067">ATP-binding</keyword>
<gene>
    <name evidence="1" type="ORF">QPK29_005325</name>
</gene>
<proteinExistence type="predicted"/>
<reference evidence="1" key="1">
    <citation type="submission" date="2024-11" db="EMBL/GenBank/DDBJ databases">
        <title>Description of Massilia orientalis sp. nov., isolated from rhizosphere soil of Ageratina adenophora.</title>
        <authorList>
            <person name="Wang Y."/>
        </authorList>
    </citation>
    <scope>NUCLEOTIDE SEQUENCE</scope>
    <source>
        <strain evidence="1">YIM B02787</strain>
    </source>
</reference>
<sequence length="372" mass="39481">MASVRLRGIRKTYGDNPVIKGVDLDIEDGQFVVFVGPSGCGKSTLLRMIAGLEDITDGTLELGGVVSNTVEPARRGIAMVFQSYALYPHMTVAENMGFALKLAKVPKAEIGQRVRHAAEILQIAHLLDRKPKALSGGQRQRVAIGRAIVRKPEVFLFDEPLSNLDAALRAQTRVELARLHKDLKATMIYVTHDQVEAMTLGQKIVVFNGGRIEQVGTPLELYERPANLFVAGFLGSPRMNAFPATLAGHTGGLATVRVPGGGMAQVAADASQAQGGAALTLGVRPEHLRLETGGEAGIPGRLSLVEYLGDVTLAYVQVDGVDGMVAAKCAPDVPLPAPGTAVRLRFDPARAWLFDESGAALPALREQVAAAS</sequence>
<comment type="caution">
    <text evidence="1">The sequence shown here is derived from an EMBL/GenBank/DDBJ whole genome shotgun (WGS) entry which is preliminary data.</text>
</comment>
<dbReference type="Proteomes" id="UP001168096">
    <property type="component" value="Unassembled WGS sequence"/>
</dbReference>
<protein>
    <submittedName>
        <fullName evidence="1">ABC transporter ATP-binding protein</fullName>
    </submittedName>
</protein>
<keyword evidence="2" id="KW-1185">Reference proteome</keyword>
<accession>A0ACC7M684</accession>
<dbReference type="EMBL" id="JASNRB020000003">
    <property type="protein sequence ID" value="MFJ1467124.1"/>
    <property type="molecule type" value="Genomic_DNA"/>
</dbReference>
<keyword evidence="1" id="KW-0547">Nucleotide-binding</keyword>